<comment type="similarity">
    <text evidence="2">Belongs to the methyl-accepting chemotaxis (MCP) protein family.</text>
</comment>
<evidence type="ECO:0000256" key="1">
    <source>
        <dbReference type="ARBA" id="ARBA00022500"/>
    </source>
</evidence>
<feature type="region of interest" description="Disordered" evidence="5">
    <location>
        <begin position="347"/>
        <end position="371"/>
    </location>
</feature>
<feature type="transmembrane region" description="Helical" evidence="6">
    <location>
        <begin position="12"/>
        <end position="35"/>
    </location>
</feature>
<accession>A0A1W2BEY8</accession>
<dbReference type="PANTHER" id="PTHR43531:SF11">
    <property type="entry name" value="METHYL-ACCEPTING CHEMOTAXIS PROTEIN 3"/>
    <property type="match status" value="1"/>
</dbReference>
<dbReference type="InterPro" id="IPR051310">
    <property type="entry name" value="MCP_chemotaxis"/>
</dbReference>
<evidence type="ECO:0000256" key="2">
    <source>
        <dbReference type="ARBA" id="ARBA00029447"/>
    </source>
</evidence>
<keyword evidence="6" id="KW-0812">Transmembrane</keyword>
<reference evidence="8 9" key="1">
    <citation type="submission" date="2017-04" db="EMBL/GenBank/DDBJ databases">
        <authorList>
            <person name="Afonso C.L."/>
            <person name="Miller P.J."/>
            <person name="Scott M.A."/>
            <person name="Spackman E."/>
            <person name="Goraichik I."/>
            <person name="Dimitrov K.M."/>
            <person name="Suarez D.L."/>
            <person name="Swayne D.E."/>
        </authorList>
    </citation>
    <scope>NUCLEOTIDE SEQUENCE [LARGE SCALE GENOMIC DNA]</scope>
    <source>
        <strain evidence="8 9">CGMCC 1.10972</strain>
    </source>
</reference>
<dbReference type="Proteomes" id="UP000192656">
    <property type="component" value="Unassembled WGS sequence"/>
</dbReference>
<dbReference type="GO" id="GO:0006935">
    <property type="term" value="P:chemotaxis"/>
    <property type="evidence" value="ECO:0007669"/>
    <property type="project" value="UniProtKB-KW"/>
</dbReference>
<dbReference type="PANTHER" id="PTHR43531">
    <property type="entry name" value="PROTEIN ICFG"/>
    <property type="match status" value="1"/>
</dbReference>
<dbReference type="AlphaFoldDB" id="A0A1W2BEY8"/>
<dbReference type="STRING" id="937218.SAMN06297251_106108"/>
<dbReference type="GO" id="GO:0016020">
    <property type="term" value="C:membrane"/>
    <property type="evidence" value="ECO:0007669"/>
    <property type="project" value="InterPro"/>
</dbReference>
<keyword evidence="4" id="KW-0175">Coiled coil</keyword>
<dbReference type="RefSeq" id="WP_280173788.1">
    <property type="nucleotide sequence ID" value="NZ_FWXR01000006.1"/>
</dbReference>
<evidence type="ECO:0000259" key="7">
    <source>
        <dbReference type="PROSITE" id="PS50111"/>
    </source>
</evidence>
<feature type="coiled-coil region" evidence="4">
    <location>
        <begin position="531"/>
        <end position="565"/>
    </location>
</feature>
<evidence type="ECO:0000256" key="3">
    <source>
        <dbReference type="PROSITE-ProRule" id="PRU00284"/>
    </source>
</evidence>
<dbReference type="Gene3D" id="1.10.287.950">
    <property type="entry name" value="Methyl-accepting chemotaxis protein"/>
    <property type="match status" value="1"/>
</dbReference>
<dbReference type="Pfam" id="PF00015">
    <property type="entry name" value="MCPsignal"/>
    <property type="match status" value="1"/>
</dbReference>
<evidence type="ECO:0000256" key="4">
    <source>
        <dbReference type="SAM" id="Coils"/>
    </source>
</evidence>
<dbReference type="GO" id="GO:0007165">
    <property type="term" value="P:signal transduction"/>
    <property type="evidence" value="ECO:0007669"/>
    <property type="project" value="UniProtKB-KW"/>
</dbReference>
<dbReference type="EMBL" id="FWXR01000006">
    <property type="protein sequence ID" value="SMC71310.1"/>
    <property type="molecule type" value="Genomic_DNA"/>
</dbReference>
<evidence type="ECO:0000256" key="5">
    <source>
        <dbReference type="SAM" id="MobiDB-lite"/>
    </source>
</evidence>
<dbReference type="SUPFAM" id="SSF58104">
    <property type="entry name" value="Methyl-accepting chemotaxis protein (MCP) signaling domain"/>
    <property type="match status" value="1"/>
</dbReference>
<dbReference type="PROSITE" id="PS50111">
    <property type="entry name" value="CHEMOTAXIS_TRANSDUC_2"/>
    <property type="match status" value="1"/>
</dbReference>
<keyword evidence="6" id="KW-1133">Transmembrane helix</keyword>
<keyword evidence="1" id="KW-0145">Chemotaxis</keyword>
<keyword evidence="6" id="KW-0472">Membrane</keyword>
<keyword evidence="3" id="KW-0807">Transducer</keyword>
<gene>
    <name evidence="8" type="ORF">SAMN06297251_106108</name>
</gene>
<organism evidence="8 9">
    <name type="scientific">Fulvimarina manganoxydans</name>
    <dbReference type="NCBI Taxonomy" id="937218"/>
    <lineage>
        <taxon>Bacteria</taxon>
        <taxon>Pseudomonadati</taxon>
        <taxon>Pseudomonadota</taxon>
        <taxon>Alphaproteobacteria</taxon>
        <taxon>Hyphomicrobiales</taxon>
        <taxon>Aurantimonadaceae</taxon>
        <taxon>Fulvimarina</taxon>
    </lineage>
</organism>
<evidence type="ECO:0000313" key="9">
    <source>
        <dbReference type="Proteomes" id="UP000192656"/>
    </source>
</evidence>
<feature type="domain" description="Methyl-accepting transducer" evidence="7">
    <location>
        <begin position="595"/>
        <end position="820"/>
    </location>
</feature>
<evidence type="ECO:0000256" key="6">
    <source>
        <dbReference type="SAM" id="Phobius"/>
    </source>
</evidence>
<evidence type="ECO:0000313" key="8">
    <source>
        <dbReference type="EMBL" id="SMC71310.1"/>
    </source>
</evidence>
<dbReference type="InterPro" id="IPR004089">
    <property type="entry name" value="MCPsignal_dom"/>
</dbReference>
<protein>
    <submittedName>
        <fullName evidence="8">Methyl-accepting chemotaxis protein</fullName>
    </submittedName>
</protein>
<keyword evidence="9" id="KW-1185">Reference proteome</keyword>
<proteinExistence type="inferred from homology"/>
<sequence>MKTRVSSGIGASVAVGVLPAALLGALFLLLAAFLLHRYESAPRPEPRVVVKTVVERVEVPVERPVAAAAEPQIIRMPAAEPRLIAAPVSAARARIEAIALRARLLAEDVSLAGTEMAPIEGLGERITRLSDMLDALDLTPTTDALRPTSADAAKARLALSASLGNLASEVEAIADLERRIQRDKDFIADRSAWVRRALADISRVAGMVFDIEALDAAARVQARFAEVEGAIDAAMRVDGRSAFPIAQQRYGTARAALKELRQTLPDPHQTIRARNADRLMAHLGERVARLKLLSAQRLALRRQLSSRYPPSDLDELIGRLDAYVEADEARLAEAELAAARKEAAAASAASEMQRPVLDDEGRTGRSGPIDDVTPETIPAVMEPVATQPTASTVQTATLEAPAIATQSEINSPIPSNEGEPANDAQAAGSFYGPLFLGAALVLLLIAGLSAFRLHRVLAGRITATGDTLRALTEIKVERPDTAFIEARWREVSSRAHRPLEILYEPIAAIGMKLAEKDQTIAGLDANLARGRQDLARSADEADAAARRLQAALDRLAEALPRLARDEDDLALAATEEAGRAAILAFNDAASVITDHLASARRVGSKLDERIALLAERLEAHAADLPNSEESLKALADFVAGLEDAAKGMDHGLERARASRTASETTASITGTLGDQIRGVGQSAEDIARTVAMIDEIAFQTNILAVNAGVEAARAGEAGRGFAIVAQEVRTLADRAAGAGREIRRLLLVSSERVAASHKAAQSAHEAATGAFAEMADLETMLSGLRAGIGAHAAKIEAIVAPTQALRGAIEADRRFAAEQAEALRDCLTGTARLSEILDLSAERPAPAKLKKHRGTKQGRAA</sequence>
<dbReference type="SMART" id="SM00283">
    <property type="entry name" value="MA"/>
    <property type="match status" value="1"/>
</dbReference>
<name>A0A1W2BEY8_9HYPH</name>